<dbReference type="InterPro" id="IPR051095">
    <property type="entry name" value="Dros_DevTransReg"/>
</dbReference>
<dbReference type="InterPro" id="IPR011333">
    <property type="entry name" value="SKP1/BTB/POZ_sf"/>
</dbReference>
<accession>A0A921ZL73</accession>
<feature type="domain" description="BTB" evidence="12">
    <location>
        <begin position="31"/>
        <end position="96"/>
    </location>
</feature>
<dbReference type="CDD" id="cd18315">
    <property type="entry name" value="BTB_POZ_BAB-like"/>
    <property type="match status" value="1"/>
</dbReference>
<keyword evidence="9" id="KW-0804">Transcription</keyword>
<dbReference type="EMBL" id="JH668613">
    <property type="protein sequence ID" value="KAG6459219.1"/>
    <property type="molecule type" value="Genomic_DNA"/>
</dbReference>
<dbReference type="GO" id="GO:0008270">
    <property type="term" value="F:zinc ion binding"/>
    <property type="evidence" value="ECO:0007669"/>
    <property type="project" value="UniProtKB-KW"/>
</dbReference>
<dbReference type="InterPro" id="IPR000210">
    <property type="entry name" value="BTB/POZ_dom"/>
</dbReference>
<protein>
    <recommendedName>
        <fullName evidence="12">BTB domain-containing protein</fullName>
    </recommendedName>
</protein>
<evidence type="ECO:0000256" key="9">
    <source>
        <dbReference type="ARBA" id="ARBA00023163"/>
    </source>
</evidence>
<dbReference type="Gene3D" id="2.20.25.240">
    <property type="match status" value="1"/>
</dbReference>
<dbReference type="InterPro" id="IPR007588">
    <property type="entry name" value="Znf_FLYWCH"/>
</dbReference>
<evidence type="ECO:0000313" key="14">
    <source>
        <dbReference type="Proteomes" id="UP000791440"/>
    </source>
</evidence>
<keyword evidence="7" id="KW-0524">Neurogenesis</keyword>
<dbReference type="SUPFAM" id="SSF54695">
    <property type="entry name" value="POZ domain"/>
    <property type="match status" value="1"/>
</dbReference>
<comment type="function">
    <text evidence="11">Putative transcription factor required for axon growth and guidance in the central and peripheral nervous systems. Repels CNS axons away from the midline by promoting the expression of the midline repellent sli and its receptor robo.</text>
</comment>
<dbReference type="OrthoDB" id="6482909at2759"/>
<evidence type="ECO:0000256" key="2">
    <source>
        <dbReference type="ARBA" id="ARBA00022473"/>
    </source>
</evidence>
<dbReference type="PANTHER" id="PTHR23110">
    <property type="entry name" value="BTB DOMAIN TRANSCRIPTION FACTOR"/>
    <property type="match status" value="1"/>
</dbReference>
<evidence type="ECO:0000256" key="1">
    <source>
        <dbReference type="ARBA" id="ARBA00004123"/>
    </source>
</evidence>
<keyword evidence="10" id="KW-0539">Nucleus</keyword>
<evidence type="ECO:0000256" key="5">
    <source>
        <dbReference type="ARBA" id="ARBA00022782"/>
    </source>
</evidence>
<dbReference type="Proteomes" id="UP000791440">
    <property type="component" value="Unassembled WGS sequence"/>
</dbReference>
<dbReference type="GO" id="GO:0007526">
    <property type="term" value="P:larval somatic muscle development"/>
    <property type="evidence" value="ECO:0007669"/>
    <property type="project" value="UniProtKB-ARBA"/>
</dbReference>
<dbReference type="Gene3D" id="3.30.710.10">
    <property type="entry name" value="Potassium Channel Kv1.1, Chain A"/>
    <property type="match status" value="1"/>
</dbReference>
<keyword evidence="5" id="KW-0221">Differentiation</keyword>
<evidence type="ECO:0000256" key="8">
    <source>
        <dbReference type="ARBA" id="ARBA00023015"/>
    </source>
</evidence>
<dbReference type="GO" id="GO:0008406">
    <property type="term" value="P:gonad development"/>
    <property type="evidence" value="ECO:0007669"/>
    <property type="project" value="UniProtKB-ARBA"/>
</dbReference>
<keyword evidence="8" id="KW-0805">Transcription regulation</keyword>
<organism evidence="13 14">
    <name type="scientific">Manduca sexta</name>
    <name type="common">Tobacco hawkmoth</name>
    <name type="synonym">Tobacco hornworm</name>
    <dbReference type="NCBI Taxonomy" id="7130"/>
    <lineage>
        <taxon>Eukaryota</taxon>
        <taxon>Metazoa</taxon>
        <taxon>Ecdysozoa</taxon>
        <taxon>Arthropoda</taxon>
        <taxon>Hexapoda</taxon>
        <taxon>Insecta</taxon>
        <taxon>Pterygota</taxon>
        <taxon>Neoptera</taxon>
        <taxon>Endopterygota</taxon>
        <taxon>Lepidoptera</taxon>
        <taxon>Glossata</taxon>
        <taxon>Ditrysia</taxon>
        <taxon>Bombycoidea</taxon>
        <taxon>Sphingidae</taxon>
        <taxon>Sphinginae</taxon>
        <taxon>Sphingini</taxon>
        <taxon>Manduca</taxon>
    </lineage>
</organism>
<dbReference type="Pfam" id="PF04500">
    <property type="entry name" value="FLYWCH"/>
    <property type="match status" value="1"/>
</dbReference>
<evidence type="ECO:0000256" key="11">
    <source>
        <dbReference type="ARBA" id="ARBA00037382"/>
    </source>
</evidence>
<evidence type="ECO:0000313" key="13">
    <source>
        <dbReference type="EMBL" id="KAG6459219.1"/>
    </source>
</evidence>
<keyword evidence="4" id="KW-0863">Zinc-finger</keyword>
<evidence type="ECO:0000259" key="12">
    <source>
        <dbReference type="PROSITE" id="PS50097"/>
    </source>
</evidence>
<evidence type="ECO:0000256" key="3">
    <source>
        <dbReference type="ARBA" id="ARBA00022723"/>
    </source>
</evidence>
<comment type="subcellular location">
    <subcellularLocation>
        <location evidence="1">Nucleus</location>
    </subcellularLocation>
</comment>
<dbReference type="Pfam" id="PF00651">
    <property type="entry name" value="BTB"/>
    <property type="match status" value="1"/>
</dbReference>
<dbReference type="SMART" id="SM00225">
    <property type="entry name" value="BTB"/>
    <property type="match status" value="1"/>
</dbReference>
<dbReference type="GO" id="GO:0035167">
    <property type="term" value="P:larval lymph gland hemopoiesis"/>
    <property type="evidence" value="ECO:0007669"/>
    <property type="project" value="UniProtKB-ARBA"/>
</dbReference>
<sequence>MQSNNILLTWNSCKKEVLKGFTHLLKNGEFVDMTFAAEGQFMKVHQNLVALASPYIKQLLQSAPCPHPIIFLHDVSHEVLNYIIEYIYSGEVQVPVETLESFIKISKDLNIKGIEHFSSAQKQGENIGIAVKSESNNITHDIQNSDITLQDLMDINDFPSAEKQNIDLFSSMESNNRLYETQTNHLNLHQDEYDDLAKLLSDSYNEGGLKHIDYNDACLLFDSINQNTTFENINYTCEDIVRKYNIDNSKTKDLDCGAQEKSFDSLFDIDIPDLFSINTFNIDIACEGKKECDVDKSKGKEIIPIEKSLCVQHENWNKNINYPTIDLDALMSYTLRTNKDLERRCLYSFSNRGAIQLIYDNYIYSIIYESQSGHIRRWRCVDYRRVHCRARLDTENQILTVRVRDHNHENHNDKILQKFKVNKIFLSDVIVEEL</sequence>
<dbReference type="GO" id="GO:0016199">
    <property type="term" value="P:axon midline choice point recognition"/>
    <property type="evidence" value="ECO:0007669"/>
    <property type="project" value="UniProtKB-ARBA"/>
</dbReference>
<name>A0A921ZL73_MANSE</name>
<keyword evidence="3" id="KW-0479">Metal-binding</keyword>
<dbReference type="GO" id="GO:0005634">
    <property type="term" value="C:nucleus"/>
    <property type="evidence" value="ECO:0007669"/>
    <property type="project" value="UniProtKB-SubCell"/>
</dbReference>
<dbReference type="GO" id="GO:0045467">
    <property type="term" value="P:R7 cell development"/>
    <property type="evidence" value="ECO:0007669"/>
    <property type="project" value="UniProtKB-ARBA"/>
</dbReference>
<comment type="caution">
    <text evidence="13">The sequence shown here is derived from an EMBL/GenBank/DDBJ whole genome shotgun (WGS) entry which is preliminary data.</text>
</comment>
<gene>
    <name evidence="13" type="ORF">O3G_MSEX011260</name>
</gene>
<keyword evidence="2" id="KW-0217">Developmental protein</keyword>
<proteinExistence type="predicted"/>
<keyword evidence="6" id="KW-0862">Zinc</keyword>
<evidence type="ECO:0000256" key="7">
    <source>
        <dbReference type="ARBA" id="ARBA00022902"/>
    </source>
</evidence>
<evidence type="ECO:0000256" key="6">
    <source>
        <dbReference type="ARBA" id="ARBA00022833"/>
    </source>
</evidence>
<dbReference type="PROSITE" id="PS50097">
    <property type="entry name" value="BTB"/>
    <property type="match status" value="1"/>
</dbReference>
<evidence type="ECO:0000256" key="4">
    <source>
        <dbReference type="ARBA" id="ARBA00022771"/>
    </source>
</evidence>
<evidence type="ECO:0000256" key="10">
    <source>
        <dbReference type="ARBA" id="ARBA00023242"/>
    </source>
</evidence>
<dbReference type="GO" id="GO:0045476">
    <property type="term" value="P:nurse cell apoptotic process"/>
    <property type="evidence" value="ECO:0007669"/>
    <property type="project" value="UniProtKB-ARBA"/>
</dbReference>
<keyword evidence="14" id="KW-1185">Reference proteome</keyword>
<dbReference type="PANTHER" id="PTHR23110:SF111">
    <property type="entry name" value="LONGITUDINALS LACKING PROTEIN, ISOFORMS F_I_K_T"/>
    <property type="match status" value="1"/>
</dbReference>
<dbReference type="AlphaFoldDB" id="A0A921ZL73"/>
<dbReference type="GO" id="GO:0006357">
    <property type="term" value="P:regulation of transcription by RNA polymerase II"/>
    <property type="evidence" value="ECO:0007669"/>
    <property type="project" value="TreeGrafter"/>
</dbReference>
<dbReference type="GO" id="GO:0007464">
    <property type="term" value="P:R3/R4 cell fate commitment"/>
    <property type="evidence" value="ECO:0007669"/>
    <property type="project" value="UniProtKB-ARBA"/>
</dbReference>
<reference evidence="13" key="1">
    <citation type="journal article" date="2016" name="Insect Biochem. Mol. Biol.">
        <title>Multifaceted biological insights from a draft genome sequence of the tobacco hornworm moth, Manduca sexta.</title>
        <authorList>
            <person name="Kanost M.R."/>
            <person name="Arrese E.L."/>
            <person name="Cao X."/>
            <person name="Chen Y.R."/>
            <person name="Chellapilla S."/>
            <person name="Goldsmith M.R."/>
            <person name="Grosse-Wilde E."/>
            <person name="Heckel D.G."/>
            <person name="Herndon N."/>
            <person name="Jiang H."/>
            <person name="Papanicolaou A."/>
            <person name="Qu J."/>
            <person name="Soulages J.L."/>
            <person name="Vogel H."/>
            <person name="Walters J."/>
            <person name="Waterhouse R.M."/>
            <person name="Ahn S.J."/>
            <person name="Almeida F.C."/>
            <person name="An C."/>
            <person name="Aqrawi P."/>
            <person name="Bretschneider A."/>
            <person name="Bryant W.B."/>
            <person name="Bucks S."/>
            <person name="Chao H."/>
            <person name="Chevignon G."/>
            <person name="Christen J.M."/>
            <person name="Clarke D.F."/>
            <person name="Dittmer N.T."/>
            <person name="Ferguson L.C.F."/>
            <person name="Garavelou S."/>
            <person name="Gordon K.H.J."/>
            <person name="Gunaratna R.T."/>
            <person name="Han Y."/>
            <person name="Hauser F."/>
            <person name="He Y."/>
            <person name="Heidel-Fischer H."/>
            <person name="Hirsh A."/>
            <person name="Hu Y."/>
            <person name="Jiang H."/>
            <person name="Kalra D."/>
            <person name="Klinner C."/>
            <person name="Konig C."/>
            <person name="Kovar C."/>
            <person name="Kroll A.R."/>
            <person name="Kuwar S.S."/>
            <person name="Lee S.L."/>
            <person name="Lehman R."/>
            <person name="Li K."/>
            <person name="Li Z."/>
            <person name="Liang H."/>
            <person name="Lovelace S."/>
            <person name="Lu Z."/>
            <person name="Mansfield J.H."/>
            <person name="McCulloch K.J."/>
            <person name="Mathew T."/>
            <person name="Morton B."/>
            <person name="Muzny D.M."/>
            <person name="Neunemann D."/>
            <person name="Ongeri F."/>
            <person name="Pauchet Y."/>
            <person name="Pu L.L."/>
            <person name="Pyrousis I."/>
            <person name="Rao X.J."/>
            <person name="Redding A."/>
            <person name="Roesel C."/>
            <person name="Sanchez-Gracia A."/>
            <person name="Schaack S."/>
            <person name="Shukla A."/>
            <person name="Tetreau G."/>
            <person name="Wang Y."/>
            <person name="Xiong G.H."/>
            <person name="Traut W."/>
            <person name="Walsh T.K."/>
            <person name="Worley K.C."/>
            <person name="Wu D."/>
            <person name="Wu W."/>
            <person name="Wu Y.Q."/>
            <person name="Zhang X."/>
            <person name="Zou Z."/>
            <person name="Zucker H."/>
            <person name="Briscoe A.D."/>
            <person name="Burmester T."/>
            <person name="Clem R.J."/>
            <person name="Feyereisen R."/>
            <person name="Grimmelikhuijzen C.J.P."/>
            <person name="Hamodrakas S.J."/>
            <person name="Hansson B.S."/>
            <person name="Huguet E."/>
            <person name="Jermiin L.S."/>
            <person name="Lan Q."/>
            <person name="Lehman H.K."/>
            <person name="Lorenzen M."/>
            <person name="Merzendorfer H."/>
            <person name="Michalopoulos I."/>
            <person name="Morton D.B."/>
            <person name="Muthukrishnan S."/>
            <person name="Oakeshott J.G."/>
            <person name="Palmer W."/>
            <person name="Park Y."/>
            <person name="Passarelli A.L."/>
            <person name="Rozas J."/>
            <person name="Schwartz L.M."/>
            <person name="Smith W."/>
            <person name="Southgate A."/>
            <person name="Vilcinskas A."/>
            <person name="Vogt R."/>
            <person name="Wang P."/>
            <person name="Werren J."/>
            <person name="Yu X.Q."/>
            <person name="Zhou J.J."/>
            <person name="Brown S.J."/>
            <person name="Scherer S.E."/>
            <person name="Richards S."/>
            <person name="Blissard G.W."/>
        </authorList>
    </citation>
    <scope>NUCLEOTIDE SEQUENCE</scope>
</reference>
<reference evidence="13" key="2">
    <citation type="submission" date="2020-12" db="EMBL/GenBank/DDBJ databases">
        <authorList>
            <person name="Kanost M."/>
        </authorList>
    </citation>
    <scope>NUCLEOTIDE SEQUENCE</scope>
</reference>
<dbReference type="GO" id="GO:0048813">
    <property type="term" value="P:dendrite morphogenesis"/>
    <property type="evidence" value="ECO:0007669"/>
    <property type="project" value="UniProtKB-ARBA"/>
</dbReference>